<dbReference type="Pfam" id="PF09374">
    <property type="entry name" value="PG_binding_3"/>
    <property type="match status" value="1"/>
</dbReference>
<keyword evidence="4" id="KW-1185">Reference proteome</keyword>
<accession>A0A3R8Q8A5</accession>
<dbReference type="Pfam" id="PF05838">
    <property type="entry name" value="Glyco_hydro_108"/>
    <property type="match status" value="1"/>
</dbReference>
<feature type="domain" description="Peptidoglycan binding" evidence="2">
    <location>
        <begin position="96"/>
        <end position="178"/>
    </location>
</feature>
<evidence type="ECO:0000313" key="4">
    <source>
        <dbReference type="Proteomes" id="UP000268553"/>
    </source>
</evidence>
<sequence>MRDNIDKLIDNLIVREGGFVDHPADKGGPTRWGITQAVARQHGYMGRMETLPRSVAALIYKKQYWRAPAFDKVSHMAPKLAGELFDTGVNMGPSTAIGFLQRALNALNRNGADYADIAVDCAIGPDTLRALEAFLTKRGPAAEGVLTKAIDALQGAHYVHLAEARPAQEAFLYGWLTSRIG</sequence>
<dbReference type="InterPro" id="IPR008565">
    <property type="entry name" value="TtsA-like_GH18_dom"/>
</dbReference>
<name>A0A3R8Q8A5_9SPHN</name>
<dbReference type="InterPro" id="IPR023346">
    <property type="entry name" value="Lysozyme-like_dom_sf"/>
</dbReference>
<proteinExistence type="predicted"/>
<comment type="caution">
    <text evidence="3">The sequence shown here is derived from an EMBL/GenBank/DDBJ whole genome shotgun (WGS) entry which is preliminary data.</text>
</comment>
<protein>
    <submittedName>
        <fullName evidence="3">Uncharacterized protein</fullName>
    </submittedName>
</protein>
<dbReference type="CDD" id="cd13926">
    <property type="entry name" value="N-acetylmuramidase_GH108"/>
    <property type="match status" value="1"/>
</dbReference>
<evidence type="ECO:0000259" key="2">
    <source>
        <dbReference type="Pfam" id="PF09374"/>
    </source>
</evidence>
<dbReference type="AlphaFoldDB" id="A0A3R8Q8A5"/>
<dbReference type="RefSeq" id="WP_125229854.1">
    <property type="nucleotide sequence ID" value="NZ_RWJI01000001.1"/>
</dbReference>
<dbReference type="InterPro" id="IPR018537">
    <property type="entry name" value="Peptidoglycan-bd_3"/>
</dbReference>
<dbReference type="EMBL" id="RWJI01000001">
    <property type="protein sequence ID" value="RRQ51839.1"/>
    <property type="molecule type" value="Genomic_DNA"/>
</dbReference>
<evidence type="ECO:0000259" key="1">
    <source>
        <dbReference type="Pfam" id="PF05838"/>
    </source>
</evidence>
<dbReference type="Proteomes" id="UP000268553">
    <property type="component" value="Unassembled WGS sequence"/>
</dbReference>
<dbReference type="OrthoDB" id="9815229at2"/>
<organism evidence="3 4">
    <name type="scientific">Sphingorhabdus wooponensis</name>
    <dbReference type="NCBI Taxonomy" id="940136"/>
    <lineage>
        <taxon>Bacteria</taxon>
        <taxon>Pseudomonadati</taxon>
        <taxon>Pseudomonadota</taxon>
        <taxon>Alphaproteobacteria</taxon>
        <taxon>Sphingomonadales</taxon>
        <taxon>Sphingomonadaceae</taxon>
        <taxon>Sphingorhabdus</taxon>
    </lineage>
</organism>
<dbReference type="SUPFAM" id="SSF53955">
    <property type="entry name" value="Lysozyme-like"/>
    <property type="match status" value="1"/>
</dbReference>
<dbReference type="Gene3D" id="1.20.141.10">
    <property type="entry name" value="Chitosanase, subunit A, domain 1"/>
    <property type="match status" value="1"/>
</dbReference>
<gene>
    <name evidence="3" type="ORF">D7D48_02825</name>
</gene>
<feature type="domain" description="TtsA-like Glycoside hydrolase family 108" evidence="1">
    <location>
        <begin position="10"/>
        <end position="92"/>
    </location>
</feature>
<reference evidence="3 4" key="1">
    <citation type="submission" date="2018-12" db="EMBL/GenBank/DDBJ databases">
        <authorList>
            <person name="Kim S.-J."/>
            <person name="Jung G.-Y."/>
        </authorList>
    </citation>
    <scope>NUCLEOTIDE SEQUENCE [LARGE SCALE GENOMIC DNA]</scope>
    <source>
        <strain evidence="3 4">03SU3-P</strain>
    </source>
</reference>
<evidence type="ECO:0000313" key="3">
    <source>
        <dbReference type="EMBL" id="RRQ51839.1"/>
    </source>
</evidence>